<evidence type="ECO:0000256" key="1">
    <source>
        <dbReference type="SAM" id="Phobius"/>
    </source>
</evidence>
<keyword evidence="1" id="KW-0472">Membrane</keyword>
<dbReference type="Proteomes" id="UP000016843">
    <property type="component" value="Unassembled WGS sequence"/>
</dbReference>
<organism evidence="2 3">
    <name type="scientific">Rhodonellum psychrophilum GCM71 = DSM 17998</name>
    <dbReference type="NCBI Taxonomy" id="1123057"/>
    <lineage>
        <taxon>Bacteria</taxon>
        <taxon>Pseudomonadati</taxon>
        <taxon>Bacteroidota</taxon>
        <taxon>Cytophagia</taxon>
        <taxon>Cytophagales</taxon>
        <taxon>Cytophagaceae</taxon>
        <taxon>Rhodonellum</taxon>
    </lineage>
</organism>
<feature type="transmembrane region" description="Helical" evidence="1">
    <location>
        <begin position="15"/>
        <end position="33"/>
    </location>
</feature>
<name>U5BTJ9_9BACT</name>
<gene>
    <name evidence="2" type="ORF">P872_01355</name>
</gene>
<reference evidence="2 3" key="1">
    <citation type="journal article" date="2013" name="Genome Announc.">
        <title>Draft Genome Sequence of the Psychrophilic and Alkaliphilic Rhodonellum psychrophilum Strain GCM71T.</title>
        <authorList>
            <person name="Hauptmann A.L."/>
            <person name="Glaring M.A."/>
            <person name="Hallin P.F."/>
            <person name="Prieme A."/>
            <person name="Stougaard P."/>
        </authorList>
    </citation>
    <scope>NUCLEOTIDE SEQUENCE [LARGE SCALE GENOMIC DNA]</scope>
    <source>
        <strain evidence="2 3">GCM71</strain>
    </source>
</reference>
<keyword evidence="3" id="KW-1185">Reference proteome</keyword>
<evidence type="ECO:0000313" key="3">
    <source>
        <dbReference type="Proteomes" id="UP000016843"/>
    </source>
</evidence>
<dbReference type="EMBL" id="AWXR01000008">
    <property type="protein sequence ID" value="ERM83935.1"/>
    <property type="molecule type" value="Genomic_DNA"/>
</dbReference>
<proteinExistence type="predicted"/>
<keyword evidence="1" id="KW-0812">Transmembrane</keyword>
<sequence>MSYHSKSSTKKESKTIVLDSFFVLDFGFLFLFIKKTQSYVSNKPKKGK</sequence>
<keyword evidence="1" id="KW-1133">Transmembrane helix</keyword>
<comment type="caution">
    <text evidence="2">The sequence shown here is derived from an EMBL/GenBank/DDBJ whole genome shotgun (WGS) entry which is preliminary data.</text>
</comment>
<protein>
    <submittedName>
        <fullName evidence="2">Uncharacterized protein</fullName>
    </submittedName>
</protein>
<accession>U5BTJ9</accession>
<evidence type="ECO:0000313" key="2">
    <source>
        <dbReference type="EMBL" id="ERM83935.1"/>
    </source>
</evidence>
<dbReference type="AlphaFoldDB" id="U5BTJ9"/>